<sequence>MSDTPDPGYTDSGVPTFESVREKIESRSSTAAGSAELDAESAEGRAVEAQFEAKNRAAAQRLAEIRESMRED</sequence>
<accession>A0A829QF54</accession>
<reference evidence="2 3" key="1">
    <citation type="submission" date="2013-12" db="EMBL/GenBank/DDBJ databases">
        <authorList>
            <person name="Zelazny A."/>
            <person name="Olivier K."/>
            <person name="Holland S."/>
            <person name="Lenaerts A."/>
            <person name="Ordway D."/>
            <person name="DeGroote M.A."/>
            <person name="Parker T."/>
            <person name="Sizemore C."/>
            <person name="Tallon L.J."/>
            <person name="Sadzewicz L.K."/>
            <person name="Sengamalay N."/>
            <person name="Fraser C.M."/>
            <person name="Hine E."/>
            <person name="Shefchek K.A."/>
            <person name="Das S.P."/>
            <person name="Tettelin H."/>
        </authorList>
    </citation>
    <scope>NUCLEOTIDE SEQUENCE [LARGE SCALE GENOMIC DNA]</scope>
    <source>
        <strain evidence="2 3">1948</strain>
    </source>
</reference>
<comment type="caution">
    <text evidence="2">The sequence shown here is derived from an EMBL/GenBank/DDBJ whole genome shotgun (WGS) entry which is preliminary data.</text>
</comment>
<organism evidence="2 3">
    <name type="scientific">Mycobacteroides abscessus 1948</name>
    <dbReference type="NCBI Taxonomy" id="1299323"/>
    <lineage>
        <taxon>Bacteria</taxon>
        <taxon>Bacillati</taxon>
        <taxon>Actinomycetota</taxon>
        <taxon>Actinomycetes</taxon>
        <taxon>Mycobacteriales</taxon>
        <taxon>Mycobacteriaceae</taxon>
        <taxon>Mycobacteroides</taxon>
        <taxon>Mycobacteroides abscessus</taxon>
    </lineage>
</organism>
<name>A0A829QF54_9MYCO</name>
<evidence type="ECO:0000313" key="3">
    <source>
        <dbReference type="Proteomes" id="UP000021210"/>
    </source>
</evidence>
<dbReference type="EMBL" id="JAOH01000002">
    <property type="protein sequence ID" value="EUA60879.1"/>
    <property type="molecule type" value="Genomic_DNA"/>
</dbReference>
<protein>
    <recommendedName>
        <fullName evidence="4">Phage shock protein A (IM30)</fullName>
    </recommendedName>
</protein>
<gene>
    <name evidence="2" type="ORF">I542_1015</name>
</gene>
<evidence type="ECO:0008006" key="4">
    <source>
        <dbReference type="Google" id="ProtNLM"/>
    </source>
</evidence>
<feature type="region of interest" description="Disordered" evidence="1">
    <location>
        <begin position="1"/>
        <end position="44"/>
    </location>
</feature>
<evidence type="ECO:0000313" key="2">
    <source>
        <dbReference type="EMBL" id="EUA60879.1"/>
    </source>
</evidence>
<evidence type="ECO:0000256" key="1">
    <source>
        <dbReference type="SAM" id="MobiDB-lite"/>
    </source>
</evidence>
<dbReference type="AlphaFoldDB" id="A0A829QF54"/>
<proteinExistence type="predicted"/>
<dbReference type="Proteomes" id="UP000021210">
    <property type="component" value="Unassembled WGS sequence"/>
</dbReference>